<sequence length="184" mass="19860">MPSCPGPEQKTSVLSTVRSAVGDKVAIEVDGPSHFITKTQAERGEMLDNPDLCLRSEVLCCFCYASLATRWIIQDQMHIQNTCADDCITSKTLCLRNCLSYLCCSSNARAGARGPLVCFAFPCMAAQQTAMLDMRDANPTIIRPPFDPIRAPKLQVMNAPSIELTRECATEGANGAPKLAAACV</sequence>
<name>A0ABR2YG25_9CHLO</name>
<evidence type="ECO:0000313" key="2">
    <source>
        <dbReference type="Proteomes" id="UP001491310"/>
    </source>
</evidence>
<gene>
    <name evidence="1" type="ORF">WJX75_002709</name>
</gene>
<dbReference type="Proteomes" id="UP001491310">
    <property type="component" value="Unassembled WGS sequence"/>
</dbReference>
<organism evidence="1 2">
    <name type="scientific">Coccomyxa subellipsoidea</name>
    <dbReference type="NCBI Taxonomy" id="248742"/>
    <lineage>
        <taxon>Eukaryota</taxon>
        <taxon>Viridiplantae</taxon>
        <taxon>Chlorophyta</taxon>
        <taxon>core chlorophytes</taxon>
        <taxon>Trebouxiophyceae</taxon>
        <taxon>Trebouxiophyceae incertae sedis</taxon>
        <taxon>Coccomyxaceae</taxon>
        <taxon>Coccomyxa</taxon>
    </lineage>
</organism>
<protein>
    <submittedName>
        <fullName evidence="1">Uncharacterized protein</fullName>
    </submittedName>
</protein>
<reference evidence="1 2" key="1">
    <citation type="journal article" date="2024" name="Nat. Commun.">
        <title>Phylogenomics reveals the evolutionary origins of lichenization in chlorophyte algae.</title>
        <authorList>
            <person name="Puginier C."/>
            <person name="Libourel C."/>
            <person name="Otte J."/>
            <person name="Skaloud P."/>
            <person name="Haon M."/>
            <person name="Grisel S."/>
            <person name="Petersen M."/>
            <person name="Berrin J.G."/>
            <person name="Delaux P.M."/>
            <person name="Dal Grande F."/>
            <person name="Keller J."/>
        </authorList>
    </citation>
    <scope>NUCLEOTIDE SEQUENCE [LARGE SCALE GENOMIC DNA]</scope>
    <source>
        <strain evidence="1 2">SAG 216-7</strain>
    </source>
</reference>
<evidence type="ECO:0000313" key="1">
    <source>
        <dbReference type="EMBL" id="KAK9904794.1"/>
    </source>
</evidence>
<proteinExistence type="predicted"/>
<dbReference type="EMBL" id="JALJOT010000012">
    <property type="protein sequence ID" value="KAK9904794.1"/>
    <property type="molecule type" value="Genomic_DNA"/>
</dbReference>
<accession>A0ABR2YG25</accession>
<keyword evidence="2" id="KW-1185">Reference proteome</keyword>
<comment type="caution">
    <text evidence="1">The sequence shown here is derived from an EMBL/GenBank/DDBJ whole genome shotgun (WGS) entry which is preliminary data.</text>
</comment>